<dbReference type="Gene3D" id="3.40.50.80">
    <property type="entry name" value="Nucleotide-binding domain of ferredoxin-NADP reductase (FNR) module"/>
    <property type="match status" value="1"/>
</dbReference>
<dbReference type="Proteomes" id="UP000282321">
    <property type="component" value="Unassembled WGS sequence"/>
</dbReference>
<dbReference type="GO" id="GO:0046872">
    <property type="term" value="F:metal ion binding"/>
    <property type="evidence" value="ECO:0007669"/>
    <property type="project" value="UniProtKB-KW"/>
</dbReference>
<dbReference type="SUPFAM" id="SSF63380">
    <property type="entry name" value="Riboflavin synthase domain-like"/>
    <property type="match status" value="1"/>
</dbReference>
<dbReference type="InterPro" id="IPR012165">
    <property type="entry name" value="Cyt_c3_hydrogenase_gsu"/>
</dbReference>
<feature type="non-terminal residue" evidence="4">
    <location>
        <position position="248"/>
    </location>
</feature>
<dbReference type="InterPro" id="IPR039261">
    <property type="entry name" value="FNR_nucleotide-bd"/>
</dbReference>
<dbReference type="CDD" id="cd06219">
    <property type="entry name" value="DHOD_e_trans_like1"/>
    <property type="match status" value="1"/>
</dbReference>
<dbReference type="PIRSF" id="PIRSF006816">
    <property type="entry name" value="Cyc3_hyd_g"/>
    <property type="match status" value="1"/>
</dbReference>
<dbReference type="NCBIfam" id="NF004862">
    <property type="entry name" value="PRK06222.1"/>
    <property type="match status" value="1"/>
</dbReference>
<dbReference type="Gene3D" id="2.40.30.10">
    <property type="entry name" value="Translation factors"/>
    <property type="match status" value="1"/>
</dbReference>
<dbReference type="InterPro" id="IPR019480">
    <property type="entry name" value="Dihydroorotate_DH_Fe-S-bd"/>
</dbReference>
<feature type="binding site" evidence="2">
    <location>
        <position position="228"/>
    </location>
    <ligand>
        <name>[2Fe-2S] cluster</name>
        <dbReference type="ChEBI" id="CHEBI:190135"/>
    </ligand>
</feature>
<keyword evidence="2" id="KW-0479">Metal-binding</keyword>
<keyword evidence="2" id="KW-0408">Iron</keyword>
<comment type="cofactor">
    <cofactor evidence="2">
        <name>[2Fe-2S] cluster</name>
        <dbReference type="ChEBI" id="CHEBI:190135"/>
    </cofactor>
    <text evidence="2">Binds 1 [2Fe-2S] cluster per subunit.</text>
</comment>
<dbReference type="EMBL" id="QNBC01000160">
    <property type="protein sequence ID" value="RKX64448.1"/>
    <property type="molecule type" value="Genomic_DNA"/>
</dbReference>
<comment type="cofactor">
    <cofactor evidence="1">
        <name>FAD</name>
        <dbReference type="ChEBI" id="CHEBI:57692"/>
    </cofactor>
    <text evidence="1">Binds 1 FAD per subunit.</text>
</comment>
<dbReference type="AlphaFoldDB" id="A0A660S5Y6"/>
<keyword evidence="1" id="KW-0285">Flavoprotein</keyword>
<gene>
    <name evidence="4" type="ORF">DRP44_08265</name>
</gene>
<evidence type="ECO:0000313" key="5">
    <source>
        <dbReference type="Proteomes" id="UP000282321"/>
    </source>
</evidence>
<dbReference type="GO" id="GO:0016491">
    <property type="term" value="F:oxidoreductase activity"/>
    <property type="evidence" value="ECO:0007669"/>
    <property type="project" value="InterPro"/>
</dbReference>
<feature type="binding site" evidence="2">
    <location>
        <position position="240"/>
    </location>
    <ligand>
        <name>[2Fe-2S] cluster</name>
        <dbReference type="ChEBI" id="CHEBI:190135"/>
    </ligand>
</feature>
<keyword evidence="1" id="KW-0274">FAD</keyword>
<evidence type="ECO:0000313" key="4">
    <source>
        <dbReference type="EMBL" id="RKX64448.1"/>
    </source>
</evidence>
<dbReference type="SUPFAM" id="SSF52343">
    <property type="entry name" value="Ferredoxin reductase-like, C-terminal NADP-linked domain"/>
    <property type="match status" value="1"/>
</dbReference>
<dbReference type="Pfam" id="PF10418">
    <property type="entry name" value="DHODB_Fe-S_bind"/>
    <property type="match status" value="1"/>
</dbReference>
<feature type="binding site" evidence="1">
    <location>
        <begin position="63"/>
        <end position="65"/>
    </location>
    <ligand>
        <name>FAD</name>
        <dbReference type="ChEBI" id="CHEBI:57692"/>
    </ligand>
</feature>
<feature type="binding site" evidence="2">
    <location>
        <position position="225"/>
    </location>
    <ligand>
        <name>[2Fe-2S] cluster</name>
        <dbReference type="ChEBI" id="CHEBI:190135"/>
    </ligand>
</feature>
<sequence>MFVILDKKDFARGTIINIRIEAPEIAKKCSPGQFVVIRVNETGERIPLTIANNDPLAGTVTLVFQIVGKTTALLASRNVGDFIMDVVGPLGKPVDMKKYKKKILVVGGGTGVAVLHHIAKGYYEAGNKIISVIGARTKSYLIMEEEMKKISDEIHITTDDGTYGFHGFVTQVMDMILSERGDDIEFVVAIGPVVMMKACCDLTKRHNKKTIVSLNPIMVDGTGMCGACRVQIGGETKFACVHGPQFDG</sequence>
<keyword evidence="2" id="KW-0001">2Fe-2S</keyword>
<dbReference type="GO" id="GO:0050660">
    <property type="term" value="F:flavin adenine dinucleotide binding"/>
    <property type="evidence" value="ECO:0007669"/>
    <property type="project" value="InterPro"/>
</dbReference>
<organism evidence="4 5">
    <name type="scientific">candidate division TA06 bacterium</name>
    <dbReference type="NCBI Taxonomy" id="2250710"/>
    <lineage>
        <taxon>Bacteria</taxon>
        <taxon>Bacteria division TA06</taxon>
    </lineage>
</organism>
<proteinExistence type="predicted"/>
<evidence type="ECO:0000256" key="2">
    <source>
        <dbReference type="PIRSR" id="PIRSR006816-2"/>
    </source>
</evidence>
<dbReference type="InterPro" id="IPR017927">
    <property type="entry name" value="FAD-bd_FR_type"/>
</dbReference>
<comment type="caution">
    <text evidence="4">The sequence shown here is derived from an EMBL/GenBank/DDBJ whole genome shotgun (WGS) entry which is preliminary data.</text>
</comment>
<keyword evidence="2" id="KW-0411">Iron-sulfur</keyword>
<accession>A0A660S5Y6</accession>
<dbReference type="PANTHER" id="PTHR43513:SF3">
    <property type="entry name" value="DIHYDROOROTATE DEHYDROGENASE B (NAD(+)), ELECTRON TRANSFER SUBUNIT-RELATED"/>
    <property type="match status" value="1"/>
</dbReference>
<dbReference type="PANTHER" id="PTHR43513">
    <property type="entry name" value="DIHYDROOROTATE DEHYDROGENASE B (NAD(+)), ELECTRON TRANSFER SUBUNIT"/>
    <property type="match status" value="1"/>
</dbReference>
<dbReference type="PROSITE" id="PS51384">
    <property type="entry name" value="FAD_FR"/>
    <property type="match status" value="1"/>
</dbReference>
<evidence type="ECO:0000256" key="1">
    <source>
        <dbReference type="PIRSR" id="PIRSR006816-1"/>
    </source>
</evidence>
<dbReference type="InterPro" id="IPR017938">
    <property type="entry name" value="Riboflavin_synthase-like_b-brl"/>
</dbReference>
<dbReference type="GO" id="GO:0051537">
    <property type="term" value="F:2 iron, 2 sulfur cluster binding"/>
    <property type="evidence" value="ECO:0007669"/>
    <property type="project" value="UniProtKB-KW"/>
</dbReference>
<protein>
    <submittedName>
        <fullName evidence="4">Sulfide/dihydroorotate dehydrogenase-like FAD/NAD-binding protein</fullName>
    </submittedName>
</protein>
<feature type="domain" description="FAD-binding FR-type" evidence="3">
    <location>
        <begin position="1"/>
        <end position="96"/>
    </location>
</feature>
<name>A0A660S5Y6_UNCT6</name>
<evidence type="ECO:0000259" key="3">
    <source>
        <dbReference type="PROSITE" id="PS51384"/>
    </source>
</evidence>
<dbReference type="GO" id="GO:0006221">
    <property type="term" value="P:pyrimidine nucleotide biosynthetic process"/>
    <property type="evidence" value="ECO:0007669"/>
    <property type="project" value="InterPro"/>
</dbReference>
<reference evidence="4 5" key="1">
    <citation type="submission" date="2018-06" db="EMBL/GenBank/DDBJ databases">
        <title>Extensive metabolic versatility and redundancy in microbially diverse, dynamic hydrothermal sediments.</title>
        <authorList>
            <person name="Dombrowski N."/>
            <person name="Teske A."/>
            <person name="Baker B.J."/>
        </authorList>
    </citation>
    <scope>NUCLEOTIDE SEQUENCE [LARGE SCALE GENOMIC DNA]</scope>
    <source>
        <strain evidence="4">B35_G9</strain>
    </source>
</reference>
<dbReference type="InterPro" id="IPR050353">
    <property type="entry name" value="PyrK_electron_transfer"/>
</dbReference>